<dbReference type="Pfam" id="PF00270">
    <property type="entry name" value="DEAD"/>
    <property type="match status" value="1"/>
</dbReference>
<comment type="catalytic activity">
    <reaction evidence="6">
        <text>Couples ATP hydrolysis with the unwinding of duplex DNA by translocating in the 3'-5' direction.</text>
        <dbReference type="EC" id="5.6.2.4"/>
    </reaction>
</comment>
<evidence type="ECO:0000256" key="6">
    <source>
        <dbReference type="ARBA" id="ARBA00034617"/>
    </source>
</evidence>
<evidence type="ECO:0000256" key="4">
    <source>
        <dbReference type="ARBA" id="ARBA00023125"/>
    </source>
</evidence>
<dbReference type="PROSITE" id="PS51194">
    <property type="entry name" value="HELICASE_CTER"/>
    <property type="match status" value="1"/>
</dbReference>
<feature type="domain" description="Helicase ATP-binding" evidence="8">
    <location>
        <begin position="47"/>
        <end position="220"/>
    </location>
</feature>
<evidence type="ECO:0000259" key="9">
    <source>
        <dbReference type="PROSITE" id="PS51194"/>
    </source>
</evidence>
<keyword evidence="4" id="KW-0238">DNA-binding</keyword>
<evidence type="ECO:0000256" key="7">
    <source>
        <dbReference type="ARBA" id="ARBA00034808"/>
    </source>
</evidence>
<dbReference type="InterPro" id="IPR011545">
    <property type="entry name" value="DEAD/DEAH_box_helicase_dom"/>
</dbReference>
<evidence type="ECO:0000256" key="5">
    <source>
        <dbReference type="ARBA" id="ARBA00023235"/>
    </source>
</evidence>
<dbReference type="AlphaFoldDB" id="A0A9P7XQF0"/>
<evidence type="ECO:0000259" key="8">
    <source>
        <dbReference type="PROSITE" id="PS51192"/>
    </source>
</evidence>
<evidence type="ECO:0000256" key="2">
    <source>
        <dbReference type="ARBA" id="ARBA00022741"/>
    </source>
</evidence>
<dbReference type="InterPro" id="IPR001650">
    <property type="entry name" value="Helicase_C-like"/>
</dbReference>
<comment type="caution">
    <text evidence="10">The sequence shown here is derived from an EMBL/GenBank/DDBJ whole genome shotgun (WGS) entry which is preliminary data.</text>
</comment>
<dbReference type="Proteomes" id="UP000707451">
    <property type="component" value="Unassembled WGS sequence"/>
</dbReference>
<dbReference type="SMART" id="SM00490">
    <property type="entry name" value="HELICc"/>
    <property type="match status" value="1"/>
</dbReference>
<sequence length="537" mass="60559">MSSSTPSMSCSAPLETISTDAFDRQDALSRCLDFFKVAPKPEQLEVVATLARCQDCILIAGCDWGKTPVYFLPLILWPDRVIFVISPLKALAEQQHQKLHALGIRSVAILGETAITPDMFKSLSDGVYRAVFISPEHALSNDRIKNLWRQPGWRKRLFAVVVDEAHCINSMGDRFRQEYGSIGDLRCMVLHDTPFLATSATLPPRVLENIKENLHFRPDTYTINVGNDRPNIKFIVTESQHPMDSFRDLKFLKDFRKTIVYFNTCLDAESARRYLVRELGLDSSRIAVYHAIKLDDFKSVILERFRNDKVLLLLATEAAVGMVGDINNIVRVVQYRRPPSIVSLIQRLGRASRDTTLQCTGLTIVPQFPSRGPAKDAADKDLLAFLYTKTCRRKVLDGVFGNKHHEDGNANCCDNCHPVEIVRTGPEEYEDAEAKVVGKRGPPSTEEDKAFARRAIEEWRTATWKRDFSSRAIYRPDRKSSSFLNTLGLDTSAYDAYTYDAYAYTYDNYAYTYDNYAPASPKGTSPKAQSSAETTAV</sequence>
<name>A0A9P7XQF0_9FUNG</name>
<dbReference type="PROSITE" id="PS51192">
    <property type="entry name" value="HELICASE_ATP_BIND_1"/>
    <property type="match status" value="1"/>
</dbReference>
<dbReference type="Pfam" id="PF00271">
    <property type="entry name" value="Helicase_C"/>
    <property type="match status" value="1"/>
</dbReference>
<evidence type="ECO:0000313" key="10">
    <source>
        <dbReference type="EMBL" id="KAG9065420.1"/>
    </source>
</evidence>
<dbReference type="InterPro" id="IPR014001">
    <property type="entry name" value="Helicase_ATP-bd"/>
</dbReference>
<dbReference type="InterPro" id="IPR027417">
    <property type="entry name" value="P-loop_NTPase"/>
</dbReference>
<dbReference type="EC" id="5.6.2.4" evidence="7"/>
<keyword evidence="3" id="KW-0067">ATP-binding</keyword>
<keyword evidence="2" id="KW-0547">Nucleotide-binding</keyword>
<evidence type="ECO:0000256" key="3">
    <source>
        <dbReference type="ARBA" id="ARBA00022840"/>
    </source>
</evidence>
<dbReference type="SUPFAM" id="SSF52540">
    <property type="entry name" value="P-loop containing nucleoside triphosphate hydrolases"/>
    <property type="match status" value="1"/>
</dbReference>
<feature type="domain" description="Helicase C-terminal" evidence="9">
    <location>
        <begin position="244"/>
        <end position="407"/>
    </location>
</feature>
<protein>
    <recommendedName>
        <fullName evidence="7">DNA 3'-5' helicase</fullName>
        <ecNumber evidence="7">5.6.2.4</ecNumber>
    </recommendedName>
</protein>
<accession>A0A9P7XQF0</accession>
<dbReference type="Gene3D" id="3.40.50.300">
    <property type="entry name" value="P-loop containing nucleotide triphosphate hydrolases"/>
    <property type="match status" value="2"/>
</dbReference>
<dbReference type="PANTHER" id="PTHR13710:SF105">
    <property type="entry name" value="ATP-DEPENDENT DNA HELICASE Q1"/>
    <property type="match status" value="1"/>
</dbReference>
<dbReference type="GO" id="GO:0005694">
    <property type="term" value="C:chromosome"/>
    <property type="evidence" value="ECO:0007669"/>
    <property type="project" value="TreeGrafter"/>
</dbReference>
<dbReference type="GO" id="GO:0043138">
    <property type="term" value="F:3'-5' DNA helicase activity"/>
    <property type="evidence" value="ECO:0007669"/>
    <property type="project" value="UniProtKB-EC"/>
</dbReference>
<dbReference type="PANTHER" id="PTHR13710">
    <property type="entry name" value="DNA HELICASE RECQ FAMILY MEMBER"/>
    <property type="match status" value="1"/>
</dbReference>
<dbReference type="OrthoDB" id="10261556at2759"/>
<dbReference type="GO" id="GO:0009378">
    <property type="term" value="F:four-way junction helicase activity"/>
    <property type="evidence" value="ECO:0007669"/>
    <property type="project" value="TreeGrafter"/>
</dbReference>
<keyword evidence="5" id="KW-0413">Isomerase</keyword>
<dbReference type="GO" id="GO:0003677">
    <property type="term" value="F:DNA binding"/>
    <property type="evidence" value="ECO:0007669"/>
    <property type="project" value="UniProtKB-KW"/>
</dbReference>
<gene>
    <name evidence="10" type="ORF">KI688_002745</name>
</gene>
<evidence type="ECO:0000256" key="1">
    <source>
        <dbReference type="ARBA" id="ARBA00005446"/>
    </source>
</evidence>
<dbReference type="GO" id="GO:0005524">
    <property type="term" value="F:ATP binding"/>
    <property type="evidence" value="ECO:0007669"/>
    <property type="project" value="UniProtKB-KW"/>
</dbReference>
<comment type="similarity">
    <text evidence="1">Belongs to the helicase family. RecQ subfamily.</text>
</comment>
<organism evidence="10 11">
    <name type="scientific">Linnemannia hyalina</name>
    <dbReference type="NCBI Taxonomy" id="64524"/>
    <lineage>
        <taxon>Eukaryota</taxon>
        <taxon>Fungi</taxon>
        <taxon>Fungi incertae sedis</taxon>
        <taxon>Mucoromycota</taxon>
        <taxon>Mortierellomycotina</taxon>
        <taxon>Mortierellomycetes</taxon>
        <taxon>Mortierellales</taxon>
        <taxon>Mortierellaceae</taxon>
        <taxon>Linnemannia</taxon>
    </lineage>
</organism>
<dbReference type="GO" id="GO:0005737">
    <property type="term" value="C:cytoplasm"/>
    <property type="evidence" value="ECO:0007669"/>
    <property type="project" value="TreeGrafter"/>
</dbReference>
<dbReference type="EMBL" id="JAHRHY010000012">
    <property type="protein sequence ID" value="KAG9065420.1"/>
    <property type="molecule type" value="Genomic_DNA"/>
</dbReference>
<proteinExistence type="inferred from homology"/>
<reference evidence="10" key="1">
    <citation type="submission" date="2021-06" db="EMBL/GenBank/DDBJ databases">
        <title>Genome Sequence of Mortierella hyaline Strain SCG-10, a Cold-Adapted, Nitrate-Reducing Fungus Isolated from Soil in Minnesota, USA.</title>
        <authorList>
            <person name="Aldossari N."/>
        </authorList>
    </citation>
    <scope>NUCLEOTIDE SEQUENCE</scope>
    <source>
        <strain evidence="10">SCG-10</strain>
    </source>
</reference>
<dbReference type="GO" id="GO:0000724">
    <property type="term" value="P:double-strand break repair via homologous recombination"/>
    <property type="evidence" value="ECO:0007669"/>
    <property type="project" value="TreeGrafter"/>
</dbReference>
<keyword evidence="11" id="KW-1185">Reference proteome</keyword>
<evidence type="ECO:0000313" key="11">
    <source>
        <dbReference type="Proteomes" id="UP000707451"/>
    </source>
</evidence>
<dbReference type="SMART" id="SM00487">
    <property type="entry name" value="DEXDc"/>
    <property type="match status" value="1"/>
</dbReference>